<name>A0A1I7Y2J2_9BILA</name>
<accession>A0A1I7Y2J2</accession>
<evidence type="ECO:0000313" key="2">
    <source>
        <dbReference type="Proteomes" id="UP000095287"/>
    </source>
</evidence>
<evidence type="ECO:0000256" key="1">
    <source>
        <dbReference type="SAM" id="MobiDB-lite"/>
    </source>
</evidence>
<dbReference type="WBParaSite" id="L893_g12077.t1">
    <property type="protein sequence ID" value="L893_g12077.t1"/>
    <property type="gene ID" value="L893_g12077"/>
</dbReference>
<organism evidence="2 3">
    <name type="scientific">Steinernema glaseri</name>
    <dbReference type="NCBI Taxonomy" id="37863"/>
    <lineage>
        <taxon>Eukaryota</taxon>
        <taxon>Metazoa</taxon>
        <taxon>Ecdysozoa</taxon>
        <taxon>Nematoda</taxon>
        <taxon>Chromadorea</taxon>
        <taxon>Rhabditida</taxon>
        <taxon>Tylenchina</taxon>
        <taxon>Panagrolaimomorpha</taxon>
        <taxon>Strongyloidoidea</taxon>
        <taxon>Steinernematidae</taxon>
        <taxon>Steinernema</taxon>
    </lineage>
</organism>
<proteinExistence type="predicted"/>
<dbReference type="Proteomes" id="UP000095287">
    <property type="component" value="Unplaced"/>
</dbReference>
<keyword evidence="2" id="KW-1185">Reference proteome</keyword>
<feature type="region of interest" description="Disordered" evidence="1">
    <location>
        <begin position="50"/>
        <end position="71"/>
    </location>
</feature>
<protein>
    <submittedName>
        <fullName evidence="3">Ovule protein</fullName>
    </submittedName>
</protein>
<reference evidence="3" key="1">
    <citation type="submission" date="2016-11" db="UniProtKB">
        <authorList>
            <consortium name="WormBaseParasite"/>
        </authorList>
    </citation>
    <scope>IDENTIFICATION</scope>
</reference>
<evidence type="ECO:0000313" key="3">
    <source>
        <dbReference type="WBParaSite" id="L893_g12077.t1"/>
    </source>
</evidence>
<dbReference type="AlphaFoldDB" id="A0A1I7Y2J2"/>
<sequence>MHPYSSKLRWEGTEGFSVSPKSTAVSWDHFHCFGHKMSHLCAALHLPTQAREQKDPSSQFRAISDESRTSL</sequence>